<dbReference type="GO" id="GO:0005783">
    <property type="term" value="C:endoplasmic reticulum"/>
    <property type="evidence" value="ECO:0007669"/>
    <property type="project" value="TreeGrafter"/>
</dbReference>
<keyword evidence="4 17" id="KW-0812">Transmembrane</keyword>
<evidence type="ECO:0000256" key="7">
    <source>
        <dbReference type="ARBA" id="ARBA00022989"/>
    </source>
</evidence>
<comment type="subcellular location">
    <subcellularLocation>
        <location evidence="12">Plastid</location>
        <location evidence="12">Chloroplast outer membrane</location>
        <topology evidence="12">Single-pass membrane protein</topology>
    </subcellularLocation>
</comment>
<evidence type="ECO:0000256" key="5">
    <source>
        <dbReference type="ARBA" id="ARBA00022723"/>
    </source>
</evidence>
<dbReference type="GeneID" id="108853944"/>
<keyword evidence="10 16" id="KW-0503">Monooxygenase</keyword>
<comment type="function">
    <text evidence="13">Catalyzes three successive oxidations of the 4-methyl group of ent-kaurene giving kaurenoic acid, a key step in gibberellins (GAs) biosynthesis. GAs, which are involved many processes, including stem elongation, play a central role in plant development.</text>
</comment>
<dbReference type="GO" id="GO:0016709">
    <property type="term" value="F:oxidoreductase activity, acting on paired donors, with incorporation or reduction of molecular oxygen, NAD(P)H as one donor, and incorporation of one atom of oxygen"/>
    <property type="evidence" value="ECO:0007669"/>
    <property type="project" value="TreeGrafter"/>
</dbReference>
<keyword evidence="7 17" id="KW-1133">Transmembrane helix</keyword>
<dbReference type="GO" id="GO:0009686">
    <property type="term" value="P:gibberellin biosynthetic process"/>
    <property type="evidence" value="ECO:0007669"/>
    <property type="project" value="InterPro"/>
</dbReference>
<keyword evidence="6" id="KW-1002">Plastid outer membrane</keyword>
<comment type="similarity">
    <text evidence="2 16">Belongs to the cytochrome P450 family.</text>
</comment>
<dbReference type="InterPro" id="IPR036396">
    <property type="entry name" value="Cyt_P450_sf"/>
</dbReference>
<reference evidence="19" key="2">
    <citation type="submission" date="2025-08" db="UniProtKB">
        <authorList>
            <consortium name="RefSeq"/>
        </authorList>
    </citation>
    <scope>IDENTIFICATION</scope>
    <source>
        <tissue evidence="19">Leaf</tissue>
    </source>
</reference>
<keyword evidence="5 15" id="KW-0479">Metal-binding</keyword>
<sequence length="531" mass="60786">MNVYIHQFLLFHINHTTSSMPSMISLLLGFVVSSFLFIFLFKKLLSRHNMSEVSRLPSVPVVPGLPLIGNLLQLKEKKPHKTFTRWSELYGPIYSIKMGSSSLVVLNSTETAKEAMVTRFPSISTRKLSNALTVLTCNKSMVATSDYDDFHKLVKRCILNGLLGANAQKRKRHYRDALIENVTSKLHAHTRDHPQEPVNFRAIFEHELFGVALKQAFGKDVESIHVDELGETLSREEIFKVLVHDMMEGAIDVDWRDFFPYLKWIPNNSFEARIQQKHKRRLAVMNALIQDRLKQNDSDISKTFKQDDDCYLNYLMSEGKTLTKEQIAILVWETIIETADTTLVTTEWAIYELAKHQSVQDRLCEEIKSVCGGEKISEEKLPLLPYVNAIFHETLRKYSPAPLVPIRYAHEDTEIGGYYIPAGSEIAINIYGCNMDKKRWGRAEEWWPERFLDDRYELSDLHKTMAFGAGKRVCAGALQASLMAGIAIGRLVQEFEWKLRDGEEENVDTYGLTSQKLYPLMAIINPRSSSS</sequence>
<evidence type="ECO:0000256" key="13">
    <source>
        <dbReference type="ARBA" id="ARBA00058795"/>
    </source>
</evidence>
<dbReference type="Pfam" id="PF00067">
    <property type="entry name" value="p450"/>
    <property type="match status" value="1"/>
</dbReference>
<evidence type="ECO:0000313" key="19">
    <source>
        <dbReference type="RefSeq" id="XP_056863122.1"/>
    </source>
</evidence>
<dbReference type="GO" id="GO:0020037">
    <property type="term" value="F:heme binding"/>
    <property type="evidence" value="ECO:0007669"/>
    <property type="project" value="InterPro"/>
</dbReference>
<dbReference type="InterPro" id="IPR002401">
    <property type="entry name" value="Cyt_P450_E_grp-I"/>
</dbReference>
<dbReference type="RefSeq" id="XP_056863122.1">
    <property type="nucleotide sequence ID" value="XM_057007142.1"/>
</dbReference>
<dbReference type="GO" id="GO:0005506">
    <property type="term" value="F:iron ion binding"/>
    <property type="evidence" value="ECO:0007669"/>
    <property type="project" value="InterPro"/>
</dbReference>
<dbReference type="PROSITE" id="PS00086">
    <property type="entry name" value="CYTOCHROME_P450"/>
    <property type="match status" value="1"/>
</dbReference>
<proteinExistence type="inferred from homology"/>
<feature type="binding site" description="axial binding residue" evidence="15">
    <location>
        <position position="474"/>
    </location>
    <ligand>
        <name>heme</name>
        <dbReference type="ChEBI" id="CHEBI:30413"/>
    </ligand>
    <ligandPart>
        <name>Fe</name>
        <dbReference type="ChEBI" id="CHEBI:18248"/>
    </ligandPart>
</feature>
<evidence type="ECO:0000256" key="11">
    <source>
        <dbReference type="ARBA" id="ARBA00023136"/>
    </source>
</evidence>
<dbReference type="CDD" id="cd11075">
    <property type="entry name" value="CYP77_89"/>
    <property type="match status" value="1"/>
</dbReference>
<dbReference type="KEGG" id="rsz:108853944"/>
<keyword evidence="18" id="KW-1185">Reference proteome</keyword>
<evidence type="ECO:0000256" key="8">
    <source>
        <dbReference type="ARBA" id="ARBA00023002"/>
    </source>
</evidence>
<dbReference type="AlphaFoldDB" id="A0A9W3DGT8"/>
<evidence type="ECO:0000256" key="6">
    <source>
        <dbReference type="ARBA" id="ARBA00022805"/>
    </source>
</evidence>
<protein>
    <recommendedName>
        <fullName evidence="14">ent-kaurene monooxygenase</fullName>
        <ecNumber evidence="14">1.14.14.86</ecNumber>
    </recommendedName>
</protein>
<dbReference type="Gene3D" id="1.10.630.10">
    <property type="entry name" value="Cytochrome P450"/>
    <property type="match status" value="1"/>
</dbReference>
<dbReference type="GO" id="GO:0010241">
    <property type="term" value="P:ent-kaurene oxidation to kaurenoic acid"/>
    <property type="evidence" value="ECO:0007669"/>
    <property type="project" value="InterPro"/>
</dbReference>
<dbReference type="InterPro" id="IPR044225">
    <property type="entry name" value="KO_chloroplastic"/>
</dbReference>
<evidence type="ECO:0000256" key="9">
    <source>
        <dbReference type="ARBA" id="ARBA00023004"/>
    </source>
</evidence>
<dbReference type="EC" id="1.14.14.86" evidence="14"/>
<reference evidence="18" key="1">
    <citation type="journal article" date="2019" name="Database">
        <title>The radish genome database (RadishGD): an integrated information resource for radish genomics.</title>
        <authorList>
            <person name="Yu H.J."/>
            <person name="Baek S."/>
            <person name="Lee Y.J."/>
            <person name="Cho A."/>
            <person name="Mun J.H."/>
        </authorList>
    </citation>
    <scope>NUCLEOTIDE SEQUENCE [LARGE SCALE GENOMIC DNA]</scope>
    <source>
        <strain evidence="18">cv. WK10039</strain>
    </source>
</reference>
<evidence type="ECO:0000256" key="3">
    <source>
        <dbReference type="ARBA" id="ARBA00022617"/>
    </source>
</evidence>
<dbReference type="GO" id="GO:0052615">
    <property type="term" value="F:ent-kaurene oxidase activity"/>
    <property type="evidence" value="ECO:0007669"/>
    <property type="project" value="UniProtKB-EC"/>
</dbReference>
<evidence type="ECO:0000256" key="2">
    <source>
        <dbReference type="ARBA" id="ARBA00010617"/>
    </source>
</evidence>
<name>A0A9W3DGT8_RAPSA</name>
<evidence type="ECO:0000256" key="4">
    <source>
        <dbReference type="ARBA" id="ARBA00022692"/>
    </source>
</evidence>
<dbReference type="GO" id="GO:0009707">
    <property type="term" value="C:chloroplast outer membrane"/>
    <property type="evidence" value="ECO:0007669"/>
    <property type="project" value="UniProtKB-SubCell"/>
</dbReference>
<dbReference type="OrthoDB" id="2789670at2759"/>
<organism evidence="18 19">
    <name type="scientific">Raphanus sativus</name>
    <name type="common">Radish</name>
    <name type="synonym">Raphanus raphanistrum var. sativus</name>
    <dbReference type="NCBI Taxonomy" id="3726"/>
    <lineage>
        <taxon>Eukaryota</taxon>
        <taxon>Viridiplantae</taxon>
        <taxon>Streptophyta</taxon>
        <taxon>Embryophyta</taxon>
        <taxon>Tracheophyta</taxon>
        <taxon>Spermatophyta</taxon>
        <taxon>Magnoliopsida</taxon>
        <taxon>eudicotyledons</taxon>
        <taxon>Gunneridae</taxon>
        <taxon>Pentapetalae</taxon>
        <taxon>rosids</taxon>
        <taxon>malvids</taxon>
        <taxon>Brassicales</taxon>
        <taxon>Brassicaceae</taxon>
        <taxon>Brassiceae</taxon>
        <taxon>Raphanus</taxon>
    </lineage>
</organism>
<keyword evidence="11 17" id="KW-0472">Membrane</keyword>
<keyword evidence="6" id="KW-0934">Plastid</keyword>
<evidence type="ECO:0000256" key="10">
    <source>
        <dbReference type="ARBA" id="ARBA00023033"/>
    </source>
</evidence>
<dbReference type="PANTHER" id="PTHR47283:SF1">
    <property type="entry name" value="ENT-KAURENE OXIDASE, CHLOROPLASTIC"/>
    <property type="match status" value="1"/>
</dbReference>
<dbReference type="PRINTS" id="PR00385">
    <property type="entry name" value="P450"/>
</dbReference>
<evidence type="ECO:0000256" key="16">
    <source>
        <dbReference type="RuleBase" id="RU000461"/>
    </source>
</evidence>
<feature type="transmembrane region" description="Helical" evidence="17">
    <location>
        <begin position="20"/>
        <end position="41"/>
    </location>
</feature>
<evidence type="ECO:0000256" key="1">
    <source>
        <dbReference type="ARBA" id="ARBA00001971"/>
    </source>
</evidence>
<dbReference type="InterPro" id="IPR001128">
    <property type="entry name" value="Cyt_P450"/>
</dbReference>
<accession>A0A9W3DGT8</accession>
<evidence type="ECO:0000256" key="15">
    <source>
        <dbReference type="PIRSR" id="PIRSR602401-1"/>
    </source>
</evidence>
<evidence type="ECO:0000256" key="14">
    <source>
        <dbReference type="ARBA" id="ARBA00066565"/>
    </source>
</evidence>
<keyword evidence="9 15" id="KW-0408">Iron</keyword>
<gene>
    <name evidence="19" type="primary">LOC108853944</name>
</gene>
<dbReference type="FunFam" id="1.10.630.10:FF:000062">
    <property type="entry name" value="Ent-kaurene oxidase 2"/>
    <property type="match status" value="1"/>
</dbReference>
<keyword evidence="3 15" id="KW-0349">Heme</keyword>
<keyword evidence="8 16" id="KW-0560">Oxidoreductase</keyword>
<evidence type="ECO:0000313" key="18">
    <source>
        <dbReference type="Proteomes" id="UP000504610"/>
    </source>
</evidence>
<dbReference type="SUPFAM" id="SSF48264">
    <property type="entry name" value="Cytochrome P450"/>
    <property type="match status" value="1"/>
</dbReference>
<evidence type="ECO:0000256" key="17">
    <source>
        <dbReference type="SAM" id="Phobius"/>
    </source>
</evidence>
<dbReference type="InterPro" id="IPR017972">
    <property type="entry name" value="Cyt_P450_CS"/>
</dbReference>
<evidence type="ECO:0000256" key="12">
    <source>
        <dbReference type="ARBA" id="ARBA00023766"/>
    </source>
</evidence>
<dbReference type="Proteomes" id="UP000504610">
    <property type="component" value="Chromosome 4"/>
</dbReference>
<dbReference type="PRINTS" id="PR00463">
    <property type="entry name" value="EP450I"/>
</dbReference>
<comment type="cofactor">
    <cofactor evidence="1 15">
        <name>heme</name>
        <dbReference type="ChEBI" id="CHEBI:30413"/>
    </cofactor>
</comment>
<dbReference type="PANTHER" id="PTHR47283">
    <property type="entry name" value="ENT-KAURENE OXIDASE, CHLOROPLASTIC"/>
    <property type="match status" value="1"/>
</dbReference>